<dbReference type="PROSITE" id="PS51383">
    <property type="entry name" value="YJEF_C_3"/>
    <property type="match status" value="1"/>
</dbReference>
<evidence type="ECO:0000256" key="19">
    <source>
        <dbReference type="PIRNR" id="PIRNR017184"/>
    </source>
</evidence>
<keyword evidence="10 17" id="KW-0520">NAD</keyword>
<keyword evidence="5 18" id="KW-0479">Metal-binding</keyword>
<dbReference type="STRING" id="1260251.SPISAL_02695"/>
<evidence type="ECO:0000256" key="16">
    <source>
        <dbReference type="ARBA" id="ARBA00049209"/>
    </source>
</evidence>
<keyword evidence="8 17" id="KW-0521">NADP</keyword>
<evidence type="ECO:0000259" key="20">
    <source>
        <dbReference type="PROSITE" id="PS51383"/>
    </source>
</evidence>
<keyword evidence="7 17" id="KW-0067">ATP-binding</keyword>
<dbReference type="PROSITE" id="PS51385">
    <property type="entry name" value="YJEF_N"/>
    <property type="match status" value="1"/>
</dbReference>
<feature type="binding site" evidence="18">
    <location>
        <position position="125"/>
    </location>
    <ligand>
        <name>K(+)</name>
        <dbReference type="ChEBI" id="CHEBI:29103"/>
    </ligand>
</feature>
<feature type="binding site" evidence="18">
    <location>
        <position position="158"/>
    </location>
    <ligand>
        <name>(6S)-NADPHX</name>
        <dbReference type="ChEBI" id="CHEBI:64076"/>
    </ligand>
</feature>
<dbReference type="SUPFAM" id="SSF64153">
    <property type="entry name" value="YjeF N-terminal domain-like"/>
    <property type="match status" value="1"/>
</dbReference>
<dbReference type="EC" id="4.2.1.136" evidence="19"/>
<evidence type="ECO:0000256" key="18">
    <source>
        <dbReference type="HAMAP-Rule" id="MF_01966"/>
    </source>
</evidence>
<feature type="domain" description="YjeF N-terminal" evidence="21">
    <location>
        <begin position="14"/>
        <end position="215"/>
    </location>
</feature>
<dbReference type="NCBIfam" id="TIGR00197">
    <property type="entry name" value="yjeF_nterm"/>
    <property type="match status" value="1"/>
</dbReference>
<evidence type="ECO:0000256" key="4">
    <source>
        <dbReference type="ARBA" id="ARBA00009524"/>
    </source>
</evidence>
<dbReference type="PROSITE" id="PS01049">
    <property type="entry name" value="YJEF_C_1"/>
    <property type="match status" value="1"/>
</dbReference>
<reference evidence="22 23" key="1">
    <citation type="submission" date="2019-06" db="EMBL/GenBank/DDBJ databases">
        <title>Metagenome assembled Genome of Spiribacter salinus SL48-SHIP from the microbial mat of Salt Lake 48 (Novosibirsk region, Russia).</title>
        <authorList>
            <person name="Shipova A."/>
            <person name="Rozanov A.S."/>
            <person name="Bryanskaya A.V."/>
            <person name="Peltek S.E."/>
        </authorList>
    </citation>
    <scope>NUCLEOTIDE SEQUENCE [LARGE SCALE GENOMIC DNA]</scope>
    <source>
        <strain evidence="22">SL48-SHIP-2</strain>
    </source>
</reference>
<dbReference type="PANTHER" id="PTHR12592:SF0">
    <property type="entry name" value="ATP-DEPENDENT (S)-NAD(P)H-HYDRATE DEHYDRATASE"/>
    <property type="match status" value="1"/>
</dbReference>
<keyword evidence="9 18" id="KW-0630">Potassium</keyword>
<dbReference type="HAMAP" id="MF_01966">
    <property type="entry name" value="NADHX_epimerase"/>
    <property type="match status" value="1"/>
</dbReference>
<dbReference type="GO" id="GO:0046496">
    <property type="term" value="P:nicotinamide nucleotide metabolic process"/>
    <property type="evidence" value="ECO:0007669"/>
    <property type="project" value="UniProtKB-UniRule"/>
</dbReference>
<evidence type="ECO:0000256" key="3">
    <source>
        <dbReference type="ARBA" id="ARBA00006001"/>
    </source>
</evidence>
<dbReference type="InterPro" id="IPR036652">
    <property type="entry name" value="YjeF_N_dom_sf"/>
</dbReference>
<comment type="similarity">
    <text evidence="3 19">In the N-terminal section; belongs to the NnrE/AIBP family.</text>
</comment>
<comment type="function">
    <text evidence="14 19">Bifunctional enzyme that catalyzes the epimerization of the S- and R-forms of NAD(P)HX and the dehydration of the S-form of NAD(P)HX at the expense of ADP, which is converted to AMP. This allows the repair of both epimers of NAD(P)HX, a damaged form of NAD(P)H that is a result of enzymatic or heat-dependent hydration.</text>
</comment>
<accession>A0A540VVZ6</accession>
<keyword evidence="12 17" id="KW-0456">Lyase</keyword>
<evidence type="ECO:0000256" key="5">
    <source>
        <dbReference type="ARBA" id="ARBA00022723"/>
    </source>
</evidence>
<evidence type="ECO:0000256" key="13">
    <source>
        <dbReference type="ARBA" id="ARBA00023268"/>
    </source>
</evidence>
<comment type="cofactor">
    <cofactor evidence="17">
        <name>Mg(2+)</name>
        <dbReference type="ChEBI" id="CHEBI:18420"/>
    </cofactor>
</comment>
<comment type="subunit">
    <text evidence="17">Homotetramer.</text>
</comment>
<sequence>MDALPDALYTPEQVRALDHAAIHDSGVPGWVLMHRAGRCAWRLLASRYPHARRILVLCGGGHNGGDGFVIARLAAEAGHPVDLCVLTDLQALEGDAGLAAQQACECLTPTAFTPELAAQADVIVDALLGTGLDRPVTGHFAEVIDAVNAAGQPVMAVDVPSGLSAATGKVLGTAVRAAVTPTFIGLKRGLLTGDAADYAGEVLFDDLGVPAGVYQGITPAAQRFPATALSRYLPVRPRGAHKGAFGHALVIGGDRGLGGAVRIAGEASARSGAGLVSVATRSEHVAPCLAARPELMVQGIDQPELIAPLLEKASVVAIGPGLGQDEAWGRRLFGAALAAGRPLVVDADALNWLAQSPVARPDWVLTPHPGEAARLLGCSTDAVEADRFAAVTALAERYGGVVVLKGAGTLVSDGQRCRVIEGGNPGMASGGMGDALTGVVLGLRAQGLSAWEAAAVGARVHAEAGDRAARDGERGLLAGDLVDQLRGVVNP</sequence>
<protein>
    <recommendedName>
        <fullName evidence="19">Bifunctional NAD(P)H-hydrate repair enzyme</fullName>
    </recommendedName>
    <alternativeName>
        <fullName evidence="19">Nicotinamide nucleotide repair protein</fullName>
    </alternativeName>
    <domain>
        <recommendedName>
            <fullName evidence="19">ADP-dependent (S)-NAD(P)H-hydrate dehydratase</fullName>
            <ecNumber evidence="19">4.2.1.136</ecNumber>
        </recommendedName>
        <alternativeName>
            <fullName evidence="19">ADP-dependent NAD(P)HX dehydratase</fullName>
        </alternativeName>
    </domain>
    <domain>
        <recommendedName>
            <fullName evidence="19">NAD(P)H-hydrate epimerase</fullName>
            <ecNumber evidence="19">5.1.99.6</ecNumber>
        </recommendedName>
    </domain>
</protein>
<dbReference type="InterPro" id="IPR017953">
    <property type="entry name" value="Carbohydrate_kinase_pred_CS"/>
</dbReference>
<dbReference type="Pfam" id="PF03853">
    <property type="entry name" value="YjeF_N"/>
    <property type="match status" value="1"/>
</dbReference>
<keyword evidence="11 18" id="KW-0413">Isomerase</keyword>
<dbReference type="InterPro" id="IPR000631">
    <property type="entry name" value="CARKD"/>
</dbReference>
<comment type="similarity">
    <text evidence="4 19">In the C-terminal section; belongs to the NnrD/CARKD family.</text>
</comment>
<comment type="function">
    <text evidence="18">Catalyzes the epimerization of the S- and R-forms of NAD(P)HX, a damaged form of NAD(P)H that is a result of enzymatic or heat-dependent hydration. This is a prerequisite for the S-specific NAD(P)H-hydrate dehydratase to allow the repair of both epimers of NAD(P)HX.</text>
</comment>
<feature type="binding site" evidence="17">
    <location>
        <position position="433"/>
    </location>
    <ligand>
        <name>AMP</name>
        <dbReference type="ChEBI" id="CHEBI:456215"/>
    </ligand>
</feature>
<dbReference type="Pfam" id="PF01256">
    <property type="entry name" value="Carb_kinase"/>
    <property type="match status" value="1"/>
</dbReference>
<comment type="caution">
    <text evidence="18">Lacks conserved residue(s) required for the propagation of feature annotation.</text>
</comment>
<evidence type="ECO:0000256" key="10">
    <source>
        <dbReference type="ARBA" id="ARBA00023027"/>
    </source>
</evidence>
<dbReference type="GO" id="GO:0052856">
    <property type="term" value="F:NAD(P)HX epimerase activity"/>
    <property type="evidence" value="ECO:0007669"/>
    <property type="project" value="UniProtKB-UniRule"/>
</dbReference>
<comment type="function">
    <text evidence="17">Catalyzes the dehydration of the S-form of NAD(P)HX at the expense of ADP, which is converted to AMP. Together with NAD(P)HX epimerase, which catalyzes the epimerization of the S- and R-forms, the enzyme allows the repair of both epimers of NAD(P)HX, a damaged form of NAD(P)H that is a result of enzymatic or heat-dependent hydration.</text>
</comment>
<feature type="binding site" evidence="18">
    <location>
        <begin position="62"/>
        <end position="66"/>
    </location>
    <ligand>
        <name>(6S)-NADPHX</name>
        <dbReference type="ChEBI" id="CHEBI:64076"/>
    </ligand>
</feature>
<evidence type="ECO:0000256" key="15">
    <source>
        <dbReference type="ARBA" id="ARBA00048238"/>
    </source>
</evidence>
<evidence type="ECO:0000256" key="9">
    <source>
        <dbReference type="ARBA" id="ARBA00022958"/>
    </source>
</evidence>
<evidence type="ECO:0000256" key="1">
    <source>
        <dbReference type="ARBA" id="ARBA00000013"/>
    </source>
</evidence>
<comment type="catalytic activity">
    <reaction evidence="2 18 19">
        <text>(6R)-NADPHX = (6S)-NADPHX</text>
        <dbReference type="Rhea" id="RHEA:32227"/>
        <dbReference type="ChEBI" id="CHEBI:64076"/>
        <dbReference type="ChEBI" id="CHEBI:64077"/>
        <dbReference type="EC" id="5.1.99.6"/>
    </reaction>
</comment>
<comment type="similarity">
    <text evidence="17">Belongs to the NnrD/CARKD family.</text>
</comment>
<feature type="domain" description="YjeF C-terminal" evidence="20">
    <location>
        <begin position="225"/>
        <end position="491"/>
    </location>
</feature>
<dbReference type="Proteomes" id="UP000315400">
    <property type="component" value="Unassembled WGS sequence"/>
</dbReference>
<dbReference type="GO" id="GO:0110051">
    <property type="term" value="P:metabolite repair"/>
    <property type="evidence" value="ECO:0007669"/>
    <property type="project" value="TreeGrafter"/>
</dbReference>
<proteinExistence type="inferred from homology"/>
<comment type="caution">
    <text evidence="22">The sequence shown here is derived from an EMBL/GenBank/DDBJ whole genome shotgun (WGS) entry which is preliminary data.</text>
</comment>
<feature type="binding site" evidence="17">
    <location>
        <position position="260"/>
    </location>
    <ligand>
        <name>(6S)-NADPHX</name>
        <dbReference type="ChEBI" id="CHEBI:64076"/>
    </ligand>
</feature>
<evidence type="ECO:0000256" key="11">
    <source>
        <dbReference type="ARBA" id="ARBA00023235"/>
    </source>
</evidence>
<dbReference type="EMBL" id="VIFK01000002">
    <property type="protein sequence ID" value="TQF00932.1"/>
    <property type="molecule type" value="Genomic_DNA"/>
</dbReference>
<dbReference type="SUPFAM" id="SSF53613">
    <property type="entry name" value="Ribokinase-like"/>
    <property type="match status" value="1"/>
</dbReference>
<feature type="binding site" evidence="17">
    <location>
        <position position="368"/>
    </location>
    <ligand>
        <name>(6S)-NADPHX</name>
        <dbReference type="ChEBI" id="CHEBI:64076"/>
    </ligand>
</feature>
<gene>
    <name evidence="17" type="primary">nnrD</name>
    <name evidence="18" type="synonym">nnrE</name>
    <name evidence="22" type="ORF">FKY71_00695</name>
</gene>
<organism evidence="22 23">
    <name type="scientific">Spiribacter salinus</name>
    <dbReference type="NCBI Taxonomy" id="1335746"/>
    <lineage>
        <taxon>Bacteria</taxon>
        <taxon>Pseudomonadati</taxon>
        <taxon>Pseudomonadota</taxon>
        <taxon>Gammaproteobacteria</taxon>
        <taxon>Chromatiales</taxon>
        <taxon>Ectothiorhodospiraceae</taxon>
        <taxon>Spiribacter</taxon>
    </lineage>
</organism>
<evidence type="ECO:0000259" key="21">
    <source>
        <dbReference type="PROSITE" id="PS51385"/>
    </source>
</evidence>
<feature type="binding site" evidence="17">
    <location>
        <begin position="405"/>
        <end position="409"/>
    </location>
    <ligand>
        <name>AMP</name>
        <dbReference type="ChEBI" id="CHEBI:456215"/>
    </ligand>
</feature>
<dbReference type="AlphaFoldDB" id="A0A540VVZ6"/>
<dbReference type="CDD" id="cd01171">
    <property type="entry name" value="YXKO-related"/>
    <property type="match status" value="1"/>
</dbReference>
<dbReference type="InterPro" id="IPR029056">
    <property type="entry name" value="Ribokinase-like"/>
</dbReference>
<dbReference type="Gene3D" id="3.40.50.10260">
    <property type="entry name" value="YjeF N-terminal domain"/>
    <property type="match status" value="1"/>
</dbReference>
<dbReference type="InterPro" id="IPR030677">
    <property type="entry name" value="Nnr"/>
</dbReference>
<feature type="binding site" evidence="17">
    <location>
        <position position="321"/>
    </location>
    <ligand>
        <name>(6S)-NADPHX</name>
        <dbReference type="ChEBI" id="CHEBI:64076"/>
    </ligand>
</feature>
<comment type="catalytic activity">
    <reaction evidence="1 18 19">
        <text>(6R)-NADHX = (6S)-NADHX</text>
        <dbReference type="Rhea" id="RHEA:32215"/>
        <dbReference type="ChEBI" id="CHEBI:64074"/>
        <dbReference type="ChEBI" id="CHEBI:64075"/>
        <dbReference type="EC" id="5.1.99.6"/>
    </reaction>
</comment>
<dbReference type="PIRSF" id="PIRSF017184">
    <property type="entry name" value="Nnr"/>
    <property type="match status" value="1"/>
</dbReference>
<dbReference type="Gene3D" id="3.40.1190.20">
    <property type="match status" value="1"/>
</dbReference>
<dbReference type="PANTHER" id="PTHR12592">
    <property type="entry name" value="ATP-DEPENDENT (S)-NAD(P)H-HYDRATE DEHYDRATASE FAMILY MEMBER"/>
    <property type="match status" value="1"/>
</dbReference>
<feature type="binding site" evidence="17">
    <location>
        <position position="434"/>
    </location>
    <ligand>
        <name>(6S)-NADPHX</name>
        <dbReference type="ChEBI" id="CHEBI:64076"/>
    </ligand>
</feature>
<name>A0A540VVZ6_9GAMM</name>
<evidence type="ECO:0000313" key="22">
    <source>
        <dbReference type="EMBL" id="TQF00932.1"/>
    </source>
</evidence>
<evidence type="ECO:0000256" key="7">
    <source>
        <dbReference type="ARBA" id="ARBA00022840"/>
    </source>
</evidence>
<dbReference type="GO" id="GO:0005524">
    <property type="term" value="F:ATP binding"/>
    <property type="evidence" value="ECO:0007669"/>
    <property type="project" value="UniProtKB-UniRule"/>
</dbReference>
<evidence type="ECO:0000256" key="8">
    <source>
        <dbReference type="ARBA" id="ARBA00022857"/>
    </source>
</evidence>
<feature type="binding site" evidence="18">
    <location>
        <begin position="129"/>
        <end position="135"/>
    </location>
    <ligand>
        <name>(6S)-NADPHX</name>
        <dbReference type="ChEBI" id="CHEBI:64076"/>
    </ligand>
</feature>
<feature type="binding site" evidence="18">
    <location>
        <position position="161"/>
    </location>
    <ligand>
        <name>K(+)</name>
        <dbReference type="ChEBI" id="CHEBI:29103"/>
    </ligand>
</feature>
<dbReference type="GO" id="GO:0046872">
    <property type="term" value="F:metal ion binding"/>
    <property type="evidence" value="ECO:0007669"/>
    <property type="project" value="UniProtKB-UniRule"/>
</dbReference>
<evidence type="ECO:0000256" key="12">
    <source>
        <dbReference type="ARBA" id="ARBA00023239"/>
    </source>
</evidence>
<comment type="similarity">
    <text evidence="18">Belongs to the NnrE/AIBP family.</text>
</comment>
<dbReference type="GO" id="GO:0052855">
    <property type="term" value="F:ADP-dependent NAD(P)H-hydrate dehydratase activity"/>
    <property type="evidence" value="ECO:0007669"/>
    <property type="project" value="UniProtKB-UniRule"/>
</dbReference>
<comment type="catalytic activity">
    <reaction evidence="16 17 19">
        <text>(6S)-NADPHX + ADP = AMP + phosphate + NADPH + H(+)</text>
        <dbReference type="Rhea" id="RHEA:32235"/>
        <dbReference type="ChEBI" id="CHEBI:15378"/>
        <dbReference type="ChEBI" id="CHEBI:43474"/>
        <dbReference type="ChEBI" id="CHEBI:57783"/>
        <dbReference type="ChEBI" id="CHEBI:64076"/>
        <dbReference type="ChEBI" id="CHEBI:456215"/>
        <dbReference type="ChEBI" id="CHEBI:456216"/>
        <dbReference type="EC" id="4.2.1.136"/>
    </reaction>
</comment>
<evidence type="ECO:0000256" key="6">
    <source>
        <dbReference type="ARBA" id="ARBA00022741"/>
    </source>
</evidence>
<keyword evidence="13" id="KW-0511">Multifunctional enzyme</keyword>
<keyword evidence="6 17" id="KW-0547">Nucleotide-binding</keyword>
<dbReference type="EC" id="5.1.99.6" evidence="19"/>
<evidence type="ECO:0000256" key="14">
    <source>
        <dbReference type="ARBA" id="ARBA00025153"/>
    </source>
</evidence>
<dbReference type="HAMAP" id="MF_01965">
    <property type="entry name" value="NADHX_dehydratase"/>
    <property type="match status" value="1"/>
</dbReference>
<dbReference type="NCBIfam" id="TIGR00196">
    <property type="entry name" value="yjeF_cterm"/>
    <property type="match status" value="1"/>
</dbReference>
<feature type="binding site" evidence="18">
    <location>
        <position position="63"/>
    </location>
    <ligand>
        <name>K(+)</name>
        <dbReference type="ChEBI" id="CHEBI:29103"/>
    </ligand>
</feature>
<comment type="catalytic activity">
    <reaction evidence="15 17 19">
        <text>(6S)-NADHX + ADP = AMP + phosphate + NADH + H(+)</text>
        <dbReference type="Rhea" id="RHEA:32223"/>
        <dbReference type="ChEBI" id="CHEBI:15378"/>
        <dbReference type="ChEBI" id="CHEBI:43474"/>
        <dbReference type="ChEBI" id="CHEBI:57945"/>
        <dbReference type="ChEBI" id="CHEBI:64074"/>
        <dbReference type="ChEBI" id="CHEBI:456215"/>
        <dbReference type="ChEBI" id="CHEBI:456216"/>
        <dbReference type="EC" id="4.2.1.136"/>
    </reaction>
</comment>
<dbReference type="InterPro" id="IPR004443">
    <property type="entry name" value="YjeF_N_dom"/>
</dbReference>
<evidence type="ECO:0000313" key="23">
    <source>
        <dbReference type="Proteomes" id="UP000315400"/>
    </source>
</evidence>
<comment type="cofactor">
    <cofactor evidence="18 19">
        <name>K(+)</name>
        <dbReference type="ChEBI" id="CHEBI:29103"/>
    </cofactor>
    <text evidence="18 19">Binds 1 potassium ion per subunit.</text>
</comment>
<evidence type="ECO:0000256" key="2">
    <source>
        <dbReference type="ARBA" id="ARBA00000909"/>
    </source>
</evidence>
<evidence type="ECO:0000256" key="17">
    <source>
        <dbReference type="HAMAP-Rule" id="MF_01965"/>
    </source>
</evidence>